<dbReference type="Ensembl" id="ENSLACT00000025216.1">
    <property type="protein sequence ID" value="ENSLACP00000023235.1"/>
    <property type="gene ID" value="ENSLACG00000022333.1"/>
</dbReference>
<dbReference type="Pfam" id="PF15071">
    <property type="entry name" value="TMEM220"/>
    <property type="match status" value="1"/>
</dbReference>
<reference evidence="2" key="3">
    <citation type="submission" date="2025-09" db="UniProtKB">
        <authorList>
            <consortium name="Ensembl"/>
        </authorList>
    </citation>
    <scope>IDENTIFICATION</scope>
</reference>
<feature type="transmembrane region" description="Helical" evidence="1">
    <location>
        <begin position="20"/>
        <end position="39"/>
    </location>
</feature>
<dbReference type="eggNOG" id="ENOG502S0TU">
    <property type="taxonomic scope" value="Eukaryota"/>
</dbReference>
<dbReference type="HOGENOM" id="CLU_135112_0_0_1"/>
<reference evidence="3" key="1">
    <citation type="submission" date="2011-08" db="EMBL/GenBank/DDBJ databases">
        <title>The draft genome of Latimeria chalumnae.</title>
        <authorList>
            <person name="Di Palma F."/>
            <person name="Alfoldi J."/>
            <person name="Johnson J."/>
            <person name="Berlin A."/>
            <person name="Gnerre S."/>
            <person name="Jaffe D."/>
            <person name="MacCallum I."/>
            <person name="Young S."/>
            <person name="Walker B.J."/>
            <person name="Lander E."/>
            <person name="Lindblad-Toh K."/>
        </authorList>
    </citation>
    <scope>NUCLEOTIDE SEQUENCE [LARGE SCALE GENOMIC DNA]</scope>
    <source>
        <strain evidence="3">Wild caught</strain>
    </source>
</reference>
<dbReference type="Proteomes" id="UP000008672">
    <property type="component" value="Unassembled WGS sequence"/>
</dbReference>
<keyword evidence="1" id="KW-0812">Transmembrane</keyword>
<name>M3XKH9_LATCH</name>
<feature type="transmembrane region" description="Helical" evidence="1">
    <location>
        <begin position="46"/>
        <end position="69"/>
    </location>
</feature>
<dbReference type="InterPro" id="IPR029377">
    <property type="entry name" value="TMEM220"/>
</dbReference>
<dbReference type="FunCoup" id="M3XKH9">
    <property type="interactions" value="14"/>
</dbReference>
<protein>
    <submittedName>
        <fullName evidence="2">Transmembrane protein 220</fullName>
    </submittedName>
</protein>
<keyword evidence="1" id="KW-0472">Membrane</keyword>
<evidence type="ECO:0000256" key="1">
    <source>
        <dbReference type="SAM" id="Phobius"/>
    </source>
</evidence>
<dbReference type="AlphaFoldDB" id="M3XKH9"/>
<evidence type="ECO:0000313" key="3">
    <source>
        <dbReference type="Proteomes" id="UP000008672"/>
    </source>
</evidence>
<organism evidence="2 3">
    <name type="scientific">Latimeria chalumnae</name>
    <name type="common">Coelacanth</name>
    <dbReference type="NCBI Taxonomy" id="7897"/>
    <lineage>
        <taxon>Eukaryota</taxon>
        <taxon>Metazoa</taxon>
        <taxon>Chordata</taxon>
        <taxon>Craniata</taxon>
        <taxon>Vertebrata</taxon>
        <taxon>Euteleostomi</taxon>
        <taxon>Coelacanthiformes</taxon>
        <taxon>Coelacanthidae</taxon>
        <taxon>Latimeria</taxon>
    </lineage>
</organism>
<dbReference type="Bgee" id="ENSLACG00000022333">
    <property type="expression patterns" value="Expressed in pharyngeal gill"/>
</dbReference>
<dbReference type="EMBL" id="AFYH01230674">
    <property type="status" value="NOT_ANNOTATED_CDS"/>
    <property type="molecule type" value="Genomic_DNA"/>
</dbReference>
<proteinExistence type="predicted"/>
<sequence>MEEEKPRQSVEKKPFSFSFLLWRVCNVLMGLFFLVAAYVQINDPDAGLWIVAYIIPAALCILISITPQITENLIWKSLSELHVLVSTLVAGWLGHFLLTRATRAIIHEEEGRWV</sequence>
<dbReference type="InParanoid" id="M3XKH9"/>
<keyword evidence="3" id="KW-1185">Reference proteome</keyword>
<evidence type="ECO:0000313" key="2">
    <source>
        <dbReference type="Ensembl" id="ENSLACP00000023235.1"/>
    </source>
</evidence>
<reference evidence="2" key="2">
    <citation type="submission" date="2025-08" db="UniProtKB">
        <authorList>
            <consortium name="Ensembl"/>
        </authorList>
    </citation>
    <scope>IDENTIFICATION</scope>
</reference>
<dbReference type="PANTHER" id="PTHR34262:SF1">
    <property type="entry name" value="TRANSMEMBRANE PROTEIN 220"/>
    <property type="match status" value="1"/>
</dbReference>
<keyword evidence="1" id="KW-1133">Transmembrane helix</keyword>
<dbReference type="PANTHER" id="PTHR34262">
    <property type="entry name" value="TRANSMEMBRANE PROTEIN 220"/>
    <property type="match status" value="1"/>
</dbReference>
<gene>
    <name evidence="2" type="primary">TMEM220</name>
</gene>
<accession>M3XKH9</accession>